<evidence type="ECO:0000256" key="4">
    <source>
        <dbReference type="SAM" id="SignalP"/>
    </source>
</evidence>
<sequence>MYRRFYLFTSLFFFSLSTQQLFAQQNAKGSAEEEVTVAGQKTTYAVIVGVSEYDAPRLKLNVADKDAALFARFLLETKKVNKENLQLLLNKKANSAAVNAAIRSLLSKKIKNGDEVIVYFSGHGDIQKSKDTANAGGYIGYLLCSDVNIERAYTGAQGTLSFKDLNEVVTQLSQNNIQVSIVLDACHSGQTVNEEGANLLSESALTSFRNTIRYLSCGANQRSFESESIGHGYFTFYLVNGMMGAADNSPLNNKINVNELNLYVYNNVYQESKELQEPNIGASAGGKIVMTVSPEMKLIAFDSLRENAMKEIKESNNAAKSITIEPNPTLTTLSASQQEQLSKLNALLKKQVHKEAVALYASFVKQQLFPADWLRFIKLKLVQQLSIDPQQAVNTVLLGNNSQPPAAYFKAAAEKSSLLLSVLDTADYEHKIYYIYARYLEAYSYLRGKNYKMYPVAKRLLHEALVAEPDAAFVLHGLGLVAEYQDDFPLAEKYYRQAIELIPTWTYPRSSLGNALRSQNRYTEAIKVFQEVIKLAPAFSWPYNNLANVYLDLKRYKEAERLYNYSVQIDSVDAATEYSNLGLVFKDRGNIKKAETFFIKAINADSNMVYAYHHLAELYKTINAKQTNTLLTLSVKREPYFAEGLTELADYYREGPLPEEWKLADSLYDAAISNNPYNTWAYAGKAWGKAQMKDTAAAIRLFKEAIRVNPDKPTAYGYYGRYFQLTKNYKQSIEWYKKSLAVSPWYWYGYEWMHESWMKLNKPDSALAVLQQALPYFDENPDLYNLLGNYYYAKGNFTAAAAEYAKALTADSSYANAYGNLAYTSLEINDFKNAVLYFKKANANDPLLFSIKDISLVLIDKADNLLLEQKQSDALTLLSFAAGFIPATQHDFYFKATGLYYLNGEYKKAVPLLEQLLNQQELPVAYRYRFLQLLGWCKLDEGNFTEAARLFEASFAHSTNPSYLGLAAAMYAANEKQKAAAWLQKENQNNPNWQNEAGWTKLYSKTGIRLLQQLKQTN</sequence>
<dbReference type="AlphaFoldDB" id="A0A562SKF7"/>
<dbReference type="PANTHER" id="PTHR44858:SF1">
    <property type="entry name" value="UDP-N-ACETYLGLUCOSAMINE--PEPTIDE N-ACETYLGLUCOSAMINYLTRANSFERASE SPINDLY-RELATED"/>
    <property type="match status" value="1"/>
</dbReference>
<dbReference type="InterPro" id="IPR019734">
    <property type="entry name" value="TPR_rpt"/>
</dbReference>
<evidence type="ECO:0000313" key="7">
    <source>
        <dbReference type="Proteomes" id="UP000316167"/>
    </source>
</evidence>
<gene>
    <name evidence="6" type="ORF">IQ13_2766</name>
</gene>
<organism evidence="6 7">
    <name type="scientific">Lacibacter cauensis</name>
    <dbReference type="NCBI Taxonomy" id="510947"/>
    <lineage>
        <taxon>Bacteria</taxon>
        <taxon>Pseudomonadati</taxon>
        <taxon>Bacteroidota</taxon>
        <taxon>Chitinophagia</taxon>
        <taxon>Chitinophagales</taxon>
        <taxon>Chitinophagaceae</taxon>
        <taxon>Lacibacter</taxon>
    </lineage>
</organism>
<dbReference type="SUPFAM" id="SSF48452">
    <property type="entry name" value="TPR-like"/>
    <property type="match status" value="2"/>
</dbReference>
<dbReference type="SMART" id="SM00028">
    <property type="entry name" value="TPR"/>
    <property type="match status" value="10"/>
</dbReference>
<dbReference type="SUPFAM" id="SSF52129">
    <property type="entry name" value="Caspase-like"/>
    <property type="match status" value="1"/>
</dbReference>
<dbReference type="Pfam" id="PF13414">
    <property type="entry name" value="TPR_11"/>
    <property type="match status" value="1"/>
</dbReference>
<evidence type="ECO:0000313" key="6">
    <source>
        <dbReference type="EMBL" id="TWI81747.1"/>
    </source>
</evidence>
<name>A0A562SKF7_9BACT</name>
<feature type="repeat" description="TPR" evidence="3">
    <location>
        <begin position="713"/>
        <end position="746"/>
    </location>
</feature>
<dbReference type="PROSITE" id="PS50005">
    <property type="entry name" value="TPR"/>
    <property type="match status" value="7"/>
</dbReference>
<keyword evidence="1" id="KW-0677">Repeat</keyword>
<dbReference type="InterPro" id="IPR029030">
    <property type="entry name" value="Caspase-like_dom_sf"/>
</dbReference>
<keyword evidence="7" id="KW-1185">Reference proteome</keyword>
<evidence type="ECO:0000259" key="5">
    <source>
        <dbReference type="Pfam" id="PF00656"/>
    </source>
</evidence>
<evidence type="ECO:0000256" key="2">
    <source>
        <dbReference type="ARBA" id="ARBA00022803"/>
    </source>
</evidence>
<proteinExistence type="predicted"/>
<feature type="repeat" description="TPR" evidence="3">
    <location>
        <begin position="472"/>
        <end position="505"/>
    </location>
</feature>
<comment type="caution">
    <text evidence="6">The sequence shown here is derived from an EMBL/GenBank/DDBJ whole genome shotgun (WGS) entry which is preliminary data.</text>
</comment>
<feature type="repeat" description="TPR" evidence="3">
    <location>
        <begin position="575"/>
        <end position="608"/>
    </location>
</feature>
<evidence type="ECO:0000256" key="3">
    <source>
        <dbReference type="PROSITE-ProRule" id="PRU00339"/>
    </source>
</evidence>
<feature type="repeat" description="TPR" evidence="3">
    <location>
        <begin position="815"/>
        <end position="848"/>
    </location>
</feature>
<reference evidence="6 7" key="1">
    <citation type="journal article" date="2015" name="Stand. Genomic Sci.">
        <title>Genomic Encyclopedia of Bacterial and Archaeal Type Strains, Phase III: the genomes of soil and plant-associated and newly described type strains.</title>
        <authorList>
            <person name="Whitman W.B."/>
            <person name="Woyke T."/>
            <person name="Klenk H.P."/>
            <person name="Zhou Y."/>
            <person name="Lilburn T.G."/>
            <person name="Beck B.J."/>
            <person name="De Vos P."/>
            <person name="Vandamme P."/>
            <person name="Eisen J.A."/>
            <person name="Garrity G."/>
            <person name="Hugenholtz P."/>
            <person name="Kyrpides N.C."/>
        </authorList>
    </citation>
    <scope>NUCLEOTIDE SEQUENCE [LARGE SCALE GENOMIC DNA]</scope>
    <source>
        <strain evidence="6 7">CGMCC 1.7271</strain>
    </source>
</reference>
<protein>
    <submittedName>
        <fullName evidence="6">Flp pilus assembly protein TadD</fullName>
    </submittedName>
</protein>
<dbReference type="Proteomes" id="UP000316167">
    <property type="component" value="Unassembled WGS sequence"/>
</dbReference>
<dbReference type="Gene3D" id="3.40.50.1460">
    <property type="match status" value="1"/>
</dbReference>
<dbReference type="InterPro" id="IPR011990">
    <property type="entry name" value="TPR-like_helical_dom_sf"/>
</dbReference>
<dbReference type="Pfam" id="PF13181">
    <property type="entry name" value="TPR_8"/>
    <property type="match status" value="2"/>
</dbReference>
<dbReference type="EMBL" id="VLLE01000004">
    <property type="protein sequence ID" value="TWI81747.1"/>
    <property type="molecule type" value="Genomic_DNA"/>
</dbReference>
<feature type="repeat" description="TPR" evidence="3">
    <location>
        <begin position="540"/>
        <end position="573"/>
    </location>
</feature>
<feature type="domain" description="Peptidase C14 caspase" evidence="5">
    <location>
        <begin position="44"/>
        <end position="280"/>
    </location>
</feature>
<dbReference type="SUPFAM" id="SSF81901">
    <property type="entry name" value="HCP-like"/>
    <property type="match status" value="1"/>
</dbReference>
<feature type="repeat" description="TPR" evidence="3">
    <location>
        <begin position="506"/>
        <end position="539"/>
    </location>
</feature>
<dbReference type="OrthoDB" id="174931at2"/>
<dbReference type="RefSeq" id="WP_144886923.1">
    <property type="nucleotide sequence ID" value="NZ_VLLE01000004.1"/>
</dbReference>
<feature type="chain" id="PRO_5022200963" evidence="4">
    <location>
        <begin position="24"/>
        <end position="1018"/>
    </location>
</feature>
<keyword evidence="2 3" id="KW-0802">TPR repeat</keyword>
<feature type="signal peptide" evidence="4">
    <location>
        <begin position="1"/>
        <end position="23"/>
    </location>
</feature>
<dbReference type="Gene3D" id="1.25.40.10">
    <property type="entry name" value="Tetratricopeptide repeat domain"/>
    <property type="match status" value="4"/>
</dbReference>
<dbReference type="Pfam" id="PF13432">
    <property type="entry name" value="TPR_16"/>
    <property type="match status" value="3"/>
</dbReference>
<accession>A0A562SKF7</accession>
<keyword evidence="4" id="KW-0732">Signal</keyword>
<dbReference type="PANTHER" id="PTHR44858">
    <property type="entry name" value="TETRATRICOPEPTIDE REPEAT PROTEIN 6"/>
    <property type="match status" value="1"/>
</dbReference>
<evidence type="ECO:0000256" key="1">
    <source>
        <dbReference type="ARBA" id="ARBA00022737"/>
    </source>
</evidence>
<dbReference type="InterPro" id="IPR050498">
    <property type="entry name" value="Ycf3"/>
</dbReference>
<dbReference type="InterPro" id="IPR011600">
    <property type="entry name" value="Pept_C14_caspase"/>
</dbReference>
<feature type="repeat" description="TPR" evidence="3">
    <location>
        <begin position="781"/>
        <end position="814"/>
    </location>
</feature>
<dbReference type="GO" id="GO:0006508">
    <property type="term" value="P:proteolysis"/>
    <property type="evidence" value="ECO:0007669"/>
    <property type="project" value="InterPro"/>
</dbReference>
<dbReference type="Pfam" id="PF00656">
    <property type="entry name" value="Peptidase_C14"/>
    <property type="match status" value="1"/>
</dbReference>
<dbReference type="GO" id="GO:0004197">
    <property type="term" value="F:cysteine-type endopeptidase activity"/>
    <property type="evidence" value="ECO:0007669"/>
    <property type="project" value="InterPro"/>
</dbReference>